<keyword evidence="1" id="KW-0472">Membrane</keyword>
<proteinExistence type="predicted"/>
<organism evidence="2 3">
    <name type="scientific">Polysphondylium violaceum</name>
    <dbReference type="NCBI Taxonomy" id="133409"/>
    <lineage>
        <taxon>Eukaryota</taxon>
        <taxon>Amoebozoa</taxon>
        <taxon>Evosea</taxon>
        <taxon>Eumycetozoa</taxon>
        <taxon>Dictyostelia</taxon>
        <taxon>Dictyosteliales</taxon>
        <taxon>Dictyosteliaceae</taxon>
        <taxon>Polysphondylium</taxon>
    </lineage>
</organism>
<dbReference type="AlphaFoldDB" id="A0A8J4V1B1"/>
<protein>
    <submittedName>
        <fullName evidence="2">Uncharacterized protein</fullName>
    </submittedName>
</protein>
<keyword evidence="3" id="KW-1185">Reference proteome</keyword>
<comment type="caution">
    <text evidence="2">The sequence shown here is derived from an EMBL/GenBank/DDBJ whole genome shotgun (WGS) entry which is preliminary data.</text>
</comment>
<evidence type="ECO:0000256" key="1">
    <source>
        <dbReference type="SAM" id="Phobius"/>
    </source>
</evidence>
<sequence>MSILVSNNSIYQFVNDLGSSLPKGLIVKAPIVVASLSFIGSVVYAIRDENKEKLIDSNQEFQTKFNQTMKWLEDIVNTDTFERMKNKAIEKEYFQEIKYTLMKSTIGHRRPEALDNIKCIIRILTKYSDKKKPYAELYTQLMIMLNEILCDSNRCEAAIPLIINYARYANIEIKQLISVTTGLAFMSKDKRYQVLLADNRVVSLFLTIIDRINVEGSALPIYLKLRYMFALNKIINGIDETTLPNIDDNERELYQLCRQDKNAFWANTRNLRMIMWGTAFLFSLPAYSLPLTVFALPGRLGRYILCLLCLRSISN</sequence>
<dbReference type="EMBL" id="AJWJ01000510">
    <property type="protein sequence ID" value="KAF2070307.1"/>
    <property type="molecule type" value="Genomic_DNA"/>
</dbReference>
<dbReference type="Proteomes" id="UP000695562">
    <property type="component" value="Unassembled WGS sequence"/>
</dbReference>
<evidence type="ECO:0000313" key="3">
    <source>
        <dbReference type="Proteomes" id="UP000695562"/>
    </source>
</evidence>
<dbReference type="OrthoDB" id="24275at2759"/>
<reference evidence="2" key="1">
    <citation type="submission" date="2020-01" db="EMBL/GenBank/DDBJ databases">
        <title>Development of genomics and gene disruption for Polysphondylium violaceum indicates a role for the polyketide synthase stlB in stalk morphogenesis.</title>
        <authorList>
            <person name="Narita B."/>
            <person name="Kawabe Y."/>
            <person name="Kin K."/>
            <person name="Saito T."/>
            <person name="Gibbs R."/>
            <person name="Kuspa A."/>
            <person name="Muzny D."/>
            <person name="Queller D."/>
            <person name="Richards S."/>
            <person name="Strassman J."/>
            <person name="Sucgang R."/>
            <person name="Worley K."/>
            <person name="Schaap P."/>
        </authorList>
    </citation>
    <scope>NUCLEOTIDE SEQUENCE</scope>
    <source>
        <strain evidence="2">QSvi11</strain>
    </source>
</reference>
<keyword evidence="1" id="KW-0812">Transmembrane</keyword>
<evidence type="ECO:0000313" key="2">
    <source>
        <dbReference type="EMBL" id="KAF2070307.1"/>
    </source>
</evidence>
<keyword evidence="1" id="KW-1133">Transmembrane helix</keyword>
<gene>
    <name evidence="2" type="ORF">CYY_008375</name>
</gene>
<feature type="transmembrane region" description="Helical" evidence="1">
    <location>
        <begin position="25"/>
        <end position="46"/>
    </location>
</feature>
<name>A0A8J4V1B1_9MYCE</name>
<accession>A0A8J4V1B1</accession>
<feature type="transmembrane region" description="Helical" evidence="1">
    <location>
        <begin position="274"/>
        <end position="296"/>
    </location>
</feature>